<dbReference type="EMBL" id="JAUFPN010000125">
    <property type="protein sequence ID" value="MDN3564897.1"/>
    <property type="molecule type" value="Genomic_DNA"/>
</dbReference>
<organism evidence="7 8">
    <name type="scientific">Paeniroseomonas aquatica</name>
    <dbReference type="NCBI Taxonomy" id="373043"/>
    <lineage>
        <taxon>Bacteria</taxon>
        <taxon>Pseudomonadati</taxon>
        <taxon>Pseudomonadota</taxon>
        <taxon>Alphaproteobacteria</taxon>
        <taxon>Acetobacterales</taxon>
        <taxon>Acetobacteraceae</taxon>
        <taxon>Paeniroseomonas</taxon>
    </lineage>
</organism>
<comment type="caution">
    <text evidence="7">The sequence shown here is derived from an EMBL/GenBank/DDBJ whole genome shotgun (WGS) entry which is preliminary data.</text>
</comment>
<feature type="domain" description="PLD phosphodiesterase" evidence="6">
    <location>
        <begin position="406"/>
        <end position="433"/>
    </location>
</feature>
<dbReference type="RefSeq" id="WP_290316709.1">
    <property type="nucleotide sequence ID" value="NZ_JAUFPN010000125.1"/>
</dbReference>
<reference evidence="8" key="1">
    <citation type="journal article" date="2019" name="Int. J. Syst. Evol. Microbiol.">
        <title>The Global Catalogue of Microorganisms (GCM) 10K type strain sequencing project: providing services to taxonomists for standard genome sequencing and annotation.</title>
        <authorList>
            <consortium name="The Broad Institute Genomics Platform"/>
            <consortium name="The Broad Institute Genome Sequencing Center for Infectious Disease"/>
            <person name="Wu L."/>
            <person name="Ma J."/>
        </authorList>
    </citation>
    <scope>NUCLEOTIDE SEQUENCE [LARGE SCALE GENOMIC DNA]</scope>
    <source>
        <strain evidence="8">CECT 7131</strain>
    </source>
</reference>
<evidence type="ECO:0000256" key="2">
    <source>
        <dbReference type="ARBA" id="ARBA00004613"/>
    </source>
</evidence>
<evidence type="ECO:0000256" key="1">
    <source>
        <dbReference type="ARBA" id="ARBA00003145"/>
    </source>
</evidence>
<dbReference type="Proteomes" id="UP001529369">
    <property type="component" value="Unassembled WGS sequence"/>
</dbReference>
<dbReference type="PANTHER" id="PTHR21248">
    <property type="entry name" value="CARDIOLIPIN SYNTHASE"/>
    <property type="match status" value="1"/>
</dbReference>
<proteinExistence type="predicted"/>
<name>A0ABT8A541_9PROT</name>
<evidence type="ECO:0000256" key="4">
    <source>
        <dbReference type="ARBA" id="ARBA00022525"/>
    </source>
</evidence>
<dbReference type="CDD" id="cd09113">
    <property type="entry name" value="PLDc_ymdC_like_2"/>
    <property type="match status" value="1"/>
</dbReference>
<dbReference type="PANTHER" id="PTHR21248:SF12">
    <property type="entry name" value="CARDIOLIPIN SYNTHASE C"/>
    <property type="match status" value="1"/>
</dbReference>
<evidence type="ECO:0000256" key="5">
    <source>
        <dbReference type="ARBA" id="ARBA00029594"/>
    </source>
</evidence>
<evidence type="ECO:0000313" key="8">
    <source>
        <dbReference type="Proteomes" id="UP001529369"/>
    </source>
</evidence>
<dbReference type="SMART" id="SM00155">
    <property type="entry name" value="PLDc"/>
    <property type="match status" value="2"/>
</dbReference>
<dbReference type="PROSITE" id="PS50035">
    <property type="entry name" value="PLD"/>
    <property type="match status" value="2"/>
</dbReference>
<comment type="function">
    <text evidence="1">Could be a virulence factor.</text>
</comment>
<feature type="domain" description="PLD phosphodiesterase" evidence="6">
    <location>
        <begin position="163"/>
        <end position="190"/>
    </location>
</feature>
<dbReference type="Pfam" id="PF13091">
    <property type="entry name" value="PLDc_2"/>
    <property type="match status" value="2"/>
</dbReference>
<gene>
    <name evidence="7" type="ORF">QWZ14_11040</name>
</gene>
<sequence>MGHGQSLSPVMPETVVAPGEASAAPQGAWPPSDATALDATVAQALAGIGAAEAAAALVVSGREAFALRVASARAAGRSLDLQYYAWHGDLTGRLLAQEALLAADRGVRVRMLLDDVFALGHERVLAALDGHPGIEVRLFNGTRWPAFGRFGFALEVLLGGWHLNRRMHNKAWIADGCLAIAGGRNIGDAYFDAAEEFNFRDLDLVMAGTPAREAAAVFETYWRSPLARGAGEVSAARDAKGGLPALRRRFAATAASPAARAFHPLLPSTATLSEHLARNLAAMAAGAIRVVADSPRKARRGLRARRLARAAGGLGPEVAEALRQAQSEALLISPYFVPGEAGLALLESLARRGVRISVVTNSLAATDVVAVHGGYARYRRRLLQAGIALFELKPSGDETSSLFGSRGASLHTKAFVVDGRLVCVGSFNLDPRSTVLNTEMGVFAEHTSLALGLQAEHDRLALPSRSWRPRLAEGRLVWSDRDAQGQHRIETGEPHASLRRRILAGLVRLLPIEAQL</sequence>
<comment type="subcellular location">
    <subcellularLocation>
        <location evidence="2">Secreted</location>
    </subcellularLocation>
</comment>
<keyword evidence="4" id="KW-0964">Secreted</keyword>
<keyword evidence="8" id="KW-1185">Reference proteome</keyword>
<evidence type="ECO:0000313" key="7">
    <source>
        <dbReference type="EMBL" id="MDN3564897.1"/>
    </source>
</evidence>
<dbReference type="Gene3D" id="3.30.870.10">
    <property type="entry name" value="Endonuclease Chain A"/>
    <property type="match status" value="2"/>
</dbReference>
<dbReference type="SUPFAM" id="SSF56024">
    <property type="entry name" value="Phospholipase D/nuclease"/>
    <property type="match status" value="2"/>
</dbReference>
<dbReference type="InterPro" id="IPR001736">
    <property type="entry name" value="PLipase_D/transphosphatidylase"/>
</dbReference>
<accession>A0ABT8A541</accession>
<evidence type="ECO:0000259" key="6">
    <source>
        <dbReference type="PROSITE" id="PS50035"/>
    </source>
</evidence>
<protein>
    <recommendedName>
        <fullName evidence="3">Phospholipase D</fullName>
    </recommendedName>
    <alternativeName>
        <fullName evidence="5">Choline phosphatase</fullName>
    </alternativeName>
</protein>
<dbReference type="CDD" id="cd09111">
    <property type="entry name" value="PLDc_ymdC_like_1"/>
    <property type="match status" value="1"/>
</dbReference>
<dbReference type="InterPro" id="IPR025202">
    <property type="entry name" value="PLD-like_dom"/>
</dbReference>
<evidence type="ECO:0000256" key="3">
    <source>
        <dbReference type="ARBA" id="ARBA00018392"/>
    </source>
</evidence>